<keyword evidence="2" id="KW-1185">Reference proteome</keyword>
<reference evidence="1" key="1">
    <citation type="submission" date="2023-01" db="EMBL/GenBank/DDBJ databases">
        <title>The chitinases involved in constricting ring structure development in the nematode-trapping fungus Drechslerella dactyloides.</title>
        <authorList>
            <person name="Wang R."/>
            <person name="Zhang L."/>
            <person name="Tang P."/>
            <person name="Li S."/>
            <person name="Liang L."/>
        </authorList>
    </citation>
    <scope>NUCLEOTIDE SEQUENCE</scope>
    <source>
        <strain evidence="1">YMF1.00031</strain>
    </source>
</reference>
<dbReference type="Gene3D" id="3.10.350.10">
    <property type="entry name" value="LysM domain"/>
    <property type="match status" value="1"/>
</dbReference>
<evidence type="ECO:0000313" key="2">
    <source>
        <dbReference type="Proteomes" id="UP001221413"/>
    </source>
</evidence>
<dbReference type="Proteomes" id="UP001221413">
    <property type="component" value="Unassembled WGS sequence"/>
</dbReference>
<proteinExistence type="predicted"/>
<comment type="caution">
    <text evidence="1">The sequence shown here is derived from an EMBL/GenBank/DDBJ whole genome shotgun (WGS) entry which is preliminary data.</text>
</comment>
<sequence length="514" mass="56445">MAGLINLLPYIGDLIQVEDEVAKNCLNAYNRTLDCSEDLQLTRHYYQYSWTKTTLEGLCTSRCSASIETWAHAVEQACDRDDLPFIVAATSYKGSVFTEKVKYGYGMVCLKSTDSGSTNGWCEIEAESWNQHVLDQIAEARESHNNATILRRQMQFVEPSVNECMDACDAGDNDCSSAVNQLNGRSVVADSVSPAPVRRDFQESENTTVPDMQIDIPISGPSQQTTGLLSSYPQWILCSSCFLSRLELQANSYSSNWSPALANDYAELGKICSVNTTKVVRDDTKFIQTTLSMVTPTPTLNVEISICPGETVGFFDEDTPISFSNNNIVSTAELLFLNRMALNETTLWTPLKRLTKKSSLCLPQPCEMIQVDKKDSCQGIIRRTNTTTTLFFSWNPHLIGDCTSGLVSLQNVCVGPPGGRYKLPNPVMGTHPNVRVSSPASSHPTSVTKPFGNYSTTAISLSTTGLSSQTTMQAVHNTSSSFGHNSTLFGYNSSLHTNSSMTANRYVPTKIIED</sequence>
<dbReference type="InterPro" id="IPR036779">
    <property type="entry name" value="LysM_dom_sf"/>
</dbReference>
<gene>
    <name evidence="1" type="ORF">Dda_7449</name>
</gene>
<dbReference type="EMBL" id="JAQGDS010000010">
    <property type="protein sequence ID" value="KAJ6257662.1"/>
    <property type="molecule type" value="Genomic_DNA"/>
</dbReference>
<protein>
    <submittedName>
        <fullName evidence="1">Uncharacterized protein</fullName>
    </submittedName>
</protein>
<name>A0AAD6NGT4_DREDA</name>
<organism evidence="1 2">
    <name type="scientific">Drechslerella dactyloides</name>
    <name type="common">Nematode-trapping fungus</name>
    <name type="synonym">Arthrobotrys dactyloides</name>
    <dbReference type="NCBI Taxonomy" id="74499"/>
    <lineage>
        <taxon>Eukaryota</taxon>
        <taxon>Fungi</taxon>
        <taxon>Dikarya</taxon>
        <taxon>Ascomycota</taxon>
        <taxon>Pezizomycotina</taxon>
        <taxon>Orbiliomycetes</taxon>
        <taxon>Orbiliales</taxon>
        <taxon>Orbiliaceae</taxon>
        <taxon>Drechslerella</taxon>
    </lineage>
</organism>
<dbReference type="AlphaFoldDB" id="A0AAD6NGT4"/>
<evidence type="ECO:0000313" key="1">
    <source>
        <dbReference type="EMBL" id="KAJ6257662.1"/>
    </source>
</evidence>
<accession>A0AAD6NGT4</accession>